<reference evidence="1" key="1">
    <citation type="submission" date="2020-04" db="EMBL/GenBank/DDBJ databases">
        <authorList>
            <person name="Brown S."/>
        </authorList>
    </citation>
    <scope>NUCLEOTIDE SEQUENCE</scope>
    <source>
        <strain evidence="1">DJ015</strain>
    </source>
</reference>
<accession>A0AAW3W8F2</accession>
<dbReference type="Proteomes" id="UP001194098">
    <property type="component" value="Unassembled WGS sequence"/>
</dbReference>
<reference evidence="1" key="2">
    <citation type="journal article" date="2022" name="Nat. Biotechnol.">
        <title>Carbon-negative production of acetone and isopropanol by gas fermentation at industrial pilot scale.</title>
        <authorList>
            <person name="Liew F.E."/>
            <person name="Nogle R."/>
            <person name="Abdalla T."/>
            <person name="Rasor B.J."/>
            <person name="Canter C."/>
            <person name="Jensen R.O."/>
            <person name="Wang L."/>
            <person name="Strutz J."/>
            <person name="Chirania P."/>
            <person name="De Tissera S."/>
            <person name="Mueller A.P."/>
            <person name="Ruan Z."/>
            <person name="Gao A."/>
            <person name="Tran L."/>
            <person name="Engle N.L."/>
            <person name="Bromley J.C."/>
            <person name="Daniell J."/>
            <person name="Conrado R."/>
            <person name="Tschaplinski T.J."/>
            <person name="Giannone R.J."/>
            <person name="Hettich R.L."/>
            <person name="Karim A.S."/>
            <person name="Simpson S.D."/>
            <person name="Brown S.D."/>
            <person name="Leang C."/>
            <person name="Jewett M.C."/>
            <person name="Kopke M."/>
        </authorList>
    </citation>
    <scope>NUCLEOTIDE SEQUENCE</scope>
    <source>
        <strain evidence="1">DJ015</strain>
    </source>
</reference>
<dbReference type="AlphaFoldDB" id="A0AAW3W8F2"/>
<proteinExistence type="predicted"/>
<protein>
    <submittedName>
        <fullName evidence="1">Uncharacterized protein</fullName>
    </submittedName>
</protein>
<name>A0AAW3W8F2_CLOBE</name>
<comment type="caution">
    <text evidence="1">The sequence shown here is derived from an EMBL/GenBank/DDBJ whole genome shotgun (WGS) entry which is preliminary data.</text>
</comment>
<evidence type="ECO:0000313" key="1">
    <source>
        <dbReference type="EMBL" id="MBC2475057.1"/>
    </source>
</evidence>
<gene>
    <name evidence="1" type="ORF">HGI39_10105</name>
</gene>
<dbReference type="RefSeq" id="WP_154400412.1">
    <property type="nucleotide sequence ID" value="NZ_JABAGV010000021.1"/>
</dbReference>
<dbReference type="EMBL" id="JABAGV010000021">
    <property type="protein sequence ID" value="MBC2475057.1"/>
    <property type="molecule type" value="Genomic_DNA"/>
</dbReference>
<evidence type="ECO:0000313" key="2">
    <source>
        <dbReference type="Proteomes" id="UP001194098"/>
    </source>
</evidence>
<sequence length="58" mass="6450">MLSPELKNLKDYLEGKKTNLDENKLLDELKNLDKADIKSLNESLAVSSNVCPTCGRSI</sequence>
<organism evidence="1 2">
    <name type="scientific">Clostridium beijerinckii</name>
    <name type="common">Clostridium MP</name>
    <dbReference type="NCBI Taxonomy" id="1520"/>
    <lineage>
        <taxon>Bacteria</taxon>
        <taxon>Bacillati</taxon>
        <taxon>Bacillota</taxon>
        <taxon>Clostridia</taxon>
        <taxon>Eubacteriales</taxon>
        <taxon>Clostridiaceae</taxon>
        <taxon>Clostridium</taxon>
    </lineage>
</organism>